<evidence type="ECO:0000313" key="4">
    <source>
        <dbReference type="WBParaSite" id="jg15430"/>
    </source>
</evidence>
<protein>
    <submittedName>
        <fullName evidence="4">Uncharacterized protein</fullName>
    </submittedName>
</protein>
<dbReference type="AlphaFoldDB" id="A0A915D4B5"/>
<feature type="region of interest" description="Disordered" evidence="1">
    <location>
        <begin position="1"/>
        <end position="34"/>
    </location>
</feature>
<dbReference type="WBParaSite" id="jg15430">
    <property type="protein sequence ID" value="jg15430"/>
    <property type="gene ID" value="jg15430"/>
</dbReference>
<dbReference type="InterPro" id="IPR036259">
    <property type="entry name" value="MFS_trans_sf"/>
</dbReference>
<keyword evidence="2" id="KW-1133">Transmembrane helix</keyword>
<evidence type="ECO:0000256" key="2">
    <source>
        <dbReference type="SAM" id="Phobius"/>
    </source>
</evidence>
<name>A0A915D4B5_9BILA</name>
<sequence>MESPENVKKQSNEIGIQKKLISDEQEKSNPTPDQILSHVGAKNAYVLFVWLAMSMGWFLAAGPMMVSAFIMGEPCILTENFTSSTNCVFEDGHLPKSITYLEIELNSQMRLLQHFYLKGRRVVVVLCMFSAGFIGCISIFSPNIYVFIASRFFQGSFFTGLGTTPGF</sequence>
<evidence type="ECO:0000256" key="1">
    <source>
        <dbReference type="SAM" id="MobiDB-lite"/>
    </source>
</evidence>
<feature type="transmembrane region" description="Helical" evidence="2">
    <location>
        <begin position="122"/>
        <end position="148"/>
    </location>
</feature>
<reference evidence="4" key="1">
    <citation type="submission" date="2022-11" db="UniProtKB">
        <authorList>
            <consortium name="WormBaseParasite"/>
        </authorList>
    </citation>
    <scope>IDENTIFICATION</scope>
</reference>
<evidence type="ECO:0000313" key="3">
    <source>
        <dbReference type="Proteomes" id="UP000887574"/>
    </source>
</evidence>
<proteinExistence type="predicted"/>
<accession>A0A915D4B5</accession>
<feature type="compositionally biased region" description="Basic and acidic residues" evidence="1">
    <location>
        <begin position="1"/>
        <end position="11"/>
    </location>
</feature>
<dbReference type="Proteomes" id="UP000887574">
    <property type="component" value="Unplaced"/>
</dbReference>
<keyword evidence="2" id="KW-0472">Membrane</keyword>
<dbReference type="SUPFAM" id="SSF103473">
    <property type="entry name" value="MFS general substrate transporter"/>
    <property type="match status" value="1"/>
</dbReference>
<organism evidence="3 4">
    <name type="scientific">Ditylenchus dipsaci</name>
    <dbReference type="NCBI Taxonomy" id="166011"/>
    <lineage>
        <taxon>Eukaryota</taxon>
        <taxon>Metazoa</taxon>
        <taxon>Ecdysozoa</taxon>
        <taxon>Nematoda</taxon>
        <taxon>Chromadorea</taxon>
        <taxon>Rhabditida</taxon>
        <taxon>Tylenchina</taxon>
        <taxon>Tylenchomorpha</taxon>
        <taxon>Sphaerularioidea</taxon>
        <taxon>Anguinidae</taxon>
        <taxon>Anguininae</taxon>
        <taxon>Ditylenchus</taxon>
    </lineage>
</organism>
<keyword evidence="3" id="KW-1185">Reference proteome</keyword>
<keyword evidence="2" id="KW-0812">Transmembrane</keyword>
<feature type="transmembrane region" description="Helical" evidence="2">
    <location>
        <begin position="44"/>
        <end position="61"/>
    </location>
</feature>